<evidence type="ECO:0000313" key="2">
    <source>
        <dbReference type="EMBL" id="MBD1389366.1"/>
    </source>
</evidence>
<dbReference type="AlphaFoldDB" id="A0A8J6QJN5"/>
<gene>
    <name evidence="2" type="ORF">IC617_08005</name>
</gene>
<sequence>MHNARQQRRFQKRLQAMASVIGRRSDIQHVLQDHFAPATDFQRVFLPKGNLEDPSYRRLVEGLCDHEHGHLAFTDQHCAMGESRLVFSLLNRIEDVRMENAVAAKFPGCAKTLGNTISECIEREIFAMPRPEASVPELVINYVLYHGRSAYQKHGYPLTHIAEATRELLLQAGAGELVDLIEGAMSAIPNLKSTRDALDVARQIADELEHKANEPPPPSSNDSTGDDESDSGDDSTGDDESDSGDDSTGDDESDSGDSSTGDDESDSGDDSTGDDESDSGDSSTGDDESDSGD</sequence>
<feature type="region of interest" description="Disordered" evidence="1">
    <location>
        <begin position="208"/>
        <end position="293"/>
    </location>
</feature>
<organism evidence="2 3">
    <name type="scientific">Neiella litorisoli</name>
    <dbReference type="NCBI Taxonomy" id="2771431"/>
    <lineage>
        <taxon>Bacteria</taxon>
        <taxon>Pseudomonadati</taxon>
        <taxon>Pseudomonadota</taxon>
        <taxon>Gammaproteobacteria</taxon>
        <taxon>Alteromonadales</taxon>
        <taxon>Echinimonadaceae</taxon>
        <taxon>Neiella</taxon>
    </lineage>
</organism>
<dbReference type="RefSeq" id="WP_191144475.1">
    <property type="nucleotide sequence ID" value="NZ_JACXAF010000009.1"/>
</dbReference>
<reference evidence="2" key="1">
    <citation type="submission" date="2020-09" db="EMBL/GenBank/DDBJ databases">
        <title>A novel bacterium of genus Neiella, isolated from South China Sea.</title>
        <authorList>
            <person name="Huang H."/>
            <person name="Mo K."/>
            <person name="Hu Y."/>
        </authorList>
    </citation>
    <scope>NUCLEOTIDE SEQUENCE</scope>
    <source>
        <strain evidence="2">HB171785</strain>
    </source>
</reference>
<name>A0A8J6QJN5_9GAMM</name>
<keyword evidence="3" id="KW-1185">Reference proteome</keyword>
<feature type="compositionally biased region" description="Acidic residues" evidence="1">
    <location>
        <begin position="224"/>
        <end position="293"/>
    </location>
</feature>
<proteinExistence type="predicted"/>
<comment type="caution">
    <text evidence="2">The sequence shown here is derived from an EMBL/GenBank/DDBJ whole genome shotgun (WGS) entry which is preliminary data.</text>
</comment>
<evidence type="ECO:0000256" key="1">
    <source>
        <dbReference type="SAM" id="MobiDB-lite"/>
    </source>
</evidence>
<protein>
    <submittedName>
        <fullName evidence="2">Uncharacterized protein</fullName>
    </submittedName>
</protein>
<evidence type="ECO:0000313" key="3">
    <source>
        <dbReference type="Proteomes" id="UP000638014"/>
    </source>
</evidence>
<accession>A0A8J6QJN5</accession>
<dbReference type="Proteomes" id="UP000638014">
    <property type="component" value="Unassembled WGS sequence"/>
</dbReference>
<feature type="non-terminal residue" evidence="2">
    <location>
        <position position="293"/>
    </location>
</feature>
<dbReference type="EMBL" id="JACXAF010000009">
    <property type="protein sequence ID" value="MBD1389366.1"/>
    <property type="molecule type" value="Genomic_DNA"/>
</dbReference>